<dbReference type="PANTHER" id="PTHR13822:SF10">
    <property type="entry name" value="ATP SYNTHASE EPSILON CHAIN, CHLOROPLASTIC"/>
    <property type="match status" value="1"/>
</dbReference>
<dbReference type="InterPro" id="IPR001469">
    <property type="entry name" value="ATP_synth_F1_dsu/esu"/>
</dbReference>
<protein>
    <recommendedName>
        <fullName evidence="9">ATP synthase epsilon chain</fullName>
    </recommendedName>
    <alternativeName>
        <fullName evidence="9">ATP synthase F1 sector epsilon subunit</fullName>
    </alternativeName>
    <alternativeName>
        <fullName evidence="9">F-ATPase epsilon subunit</fullName>
    </alternativeName>
</protein>
<keyword evidence="9" id="KW-0375">Hydrogen ion transport</keyword>
<comment type="subunit">
    <text evidence="9">F-type ATPases have 2 components, CF(1) - the catalytic core - and CF(0) - the membrane proton channel. CF(1) has five subunits: alpha(3), beta(3), gamma(1), delta(1), epsilon(1). CF(0) has three main subunits: a, b and c.</text>
</comment>
<keyword evidence="12" id="KW-1185">Reference proteome</keyword>
<accession>A0A3B6VDT6</accession>
<dbReference type="Proteomes" id="UP000001803">
    <property type="component" value="Chromosome"/>
</dbReference>
<evidence type="ECO:0000313" key="12">
    <source>
        <dbReference type="Proteomes" id="UP000001803"/>
    </source>
</evidence>
<dbReference type="EMBL" id="CP001357">
    <property type="protein sequence ID" value="ACN83691.1"/>
    <property type="molecule type" value="Genomic_DNA"/>
</dbReference>
<feature type="domain" description="ATP synthase F1 complex delta/epsilon subunit N-terminal" evidence="10">
    <location>
        <begin position="14"/>
        <end position="94"/>
    </location>
</feature>
<comment type="function">
    <text evidence="1 9">Produces ATP from ADP in the presence of a proton gradient across the membrane.</text>
</comment>
<keyword evidence="5 9" id="KW-0406">Ion transport</keyword>
<dbReference type="Pfam" id="PF02823">
    <property type="entry name" value="ATP-synt_DE_N"/>
    <property type="match status" value="1"/>
</dbReference>
<dbReference type="GO" id="GO:0046933">
    <property type="term" value="F:proton-transporting ATP synthase activity, rotational mechanism"/>
    <property type="evidence" value="ECO:0007669"/>
    <property type="project" value="UniProtKB-UniRule"/>
</dbReference>
<evidence type="ECO:0000256" key="7">
    <source>
        <dbReference type="ARBA" id="ARBA00023196"/>
    </source>
</evidence>
<dbReference type="RefSeq" id="WP_012670738.1">
    <property type="nucleotide sequence ID" value="NC_012225.1"/>
</dbReference>
<dbReference type="GeneID" id="63962312"/>
<evidence type="ECO:0000256" key="1">
    <source>
        <dbReference type="ARBA" id="ARBA00003543"/>
    </source>
</evidence>
<evidence type="ECO:0000256" key="6">
    <source>
        <dbReference type="ARBA" id="ARBA00023136"/>
    </source>
</evidence>
<keyword evidence="9" id="KW-0997">Cell inner membrane</keyword>
<keyword evidence="7 9" id="KW-0139">CF(1)</keyword>
<dbReference type="AlphaFoldDB" id="A0A3B6VDT6"/>
<organism evidence="11 12">
    <name type="scientific">Brachyspira hyodysenteriae (strain ATCC 49526 / WA1)</name>
    <dbReference type="NCBI Taxonomy" id="565034"/>
    <lineage>
        <taxon>Bacteria</taxon>
        <taxon>Pseudomonadati</taxon>
        <taxon>Spirochaetota</taxon>
        <taxon>Spirochaetia</taxon>
        <taxon>Brachyspirales</taxon>
        <taxon>Brachyspiraceae</taxon>
        <taxon>Brachyspira</taxon>
    </lineage>
</organism>
<keyword evidence="9" id="KW-1003">Cell membrane</keyword>
<sequence>MATTTAVKKNKKALTCSVITRNGPILRSIKIDHVEIPSHDGYVSIHLDHCPYIVRIGYGELKIYNEDNKLINMYVEDGIAEVTNNVIGILVETALYPKDIDAAILKDEINKLSSQMVINAEEARRNNEKIAKLNKQIEISSK</sequence>
<evidence type="ECO:0000256" key="8">
    <source>
        <dbReference type="ARBA" id="ARBA00023310"/>
    </source>
</evidence>
<dbReference type="PANTHER" id="PTHR13822">
    <property type="entry name" value="ATP SYNTHASE DELTA/EPSILON CHAIN"/>
    <property type="match status" value="1"/>
</dbReference>
<reference evidence="11 12" key="1">
    <citation type="journal article" date="2009" name="PLoS ONE">
        <title>Genome sequence of the pathogenic intestinal spirochete Brachyspira hyodysenteriae reveals adaptations to its lifestyle in the porcine large intestine.</title>
        <authorList>
            <person name="Bellgard M.I."/>
            <person name="Wanchanthuek P."/>
            <person name="La T."/>
            <person name="Ryan K."/>
            <person name="Moolhuijzen P."/>
            <person name="Albertyn Z."/>
            <person name="Shaban B."/>
            <person name="Motro Y."/>
            <person name="Dunn D.S."/>
            <person name="Schibeci D."/>
            <person name="Hunter A."/>
            <person name="Barrero R."/>
            <person name="Phillips N.D."/>
            <person name="Hampson D.J."/>
        </authorList>
    </citation>
    <scope>NUCLEOTIDE SEQUENCE [LARGE SCALE GENOMIC DNA]</scope>
    <source>
        <strain evidence="12">ATCC 49526 / WA1</strain>
    </source>
</reference>
<dbReference type="STRING" id="565034.BHWA1_01211"/>
<dbReference type="KEGG" id="bhy:BHWA1_01211"/>
<dbReference type="GO" id="GO:0012505">
    <property type="term" value="C:endomembrane system"/>
    <property type="evidence" value="ECO:0007669"/>
    <property type="project" value="UniProtKB-SubCell"/>
</dbReference>
<keyword evidence="8 9" id="KW-0066">ATP synthesis</keyword>
<comment type="subcellular location">
    <subcellularLocation>
        <location evidence="9">Cell inner membrane</location>
        <topology evidence="9">Peripheral membrane protein</topology>
    </subcellularLocation>
    <subcellularLocation>
        <location evidence="2">Endomembrane system</location>
        <topology evidence="2">Peripheral membrane protein</topology>
    </subcellularLocation>
</comment>
<evidence type="ECO:0000256" key="9">
    <source>
        <dbReference type="HAMAP-Rule" id="MF_00530"/>
    </source>
</evidence>
<comment type="similarity">
    <text evidence="3 9">Belongs to the ATPase epsilon chain family.</text>
</comment>
<dbReference type="GO" id="GO:0005524">
    <property type="term" value="F:ATP binding"/>
    <property type="evidence" value="ECO:0007669"/>
    <property type="project" value="UniProtKB-UniRule"/>
</dbReference>
<evidence type="ECO:0000256" key="5">
    <source>
        <dbReference type="ARBA" id="ARBA00023065"/>
    </source>
</evidence>
<keyword evidence="6 9" id="KW-0472">Membrane</keyword>
<dbReference type="InterPro" id="IPR036771">
    <property type="entry name" value="ATPsynth_dsu/esu_N"/>
</dbReference>
<keyword evidence="4 9" id="KW-0813">Transport</keyword>
<dbReference type="SUPFAM" id="SSF51344">
    <property type="entry name" value="Epsilon subunit of F1F0-ATP synthase N-terminal domain"/>
    <property type="match status" value="1"/>
</dbReference>
<evidence type="ECO:0000256" key="2">
    <source>
        <dbReference type="ARBA" id="ARBA00004184"/>
    </source>
</evidence>
<dbReference type="CDD" id="cd12152">
    <property type="entry name" value="F1-ATPase_delta"/>
    <property type="match status" value="1"/>
</dbReference>
<evidence type="ECO:0000313" key="11">
    <source>
        <dbReference type="EMBL" id="ACN83691.1"/>
    </source>
</evidence>
<dbReference type="Gene3D" id="2.60.15.10">
    <property type="entry name" value="F0F1 ATP synthase delta/epsilon subunit, N-terminal"/>
    <property type="match status" value="1"/>
</dbReference>
<proteinExistence type="inferred from homology"/>
<evidence type="ECO:0000256" key="4">
    <source>
        <dbReference type="ARBA" id="ARBA00022448"/>
    </source>
</evidence>
<dbReference type="GO" id="GO:0045259">
    <property type="term" value="C:proton-transporting ATP synthase complex"/>
    <property type="evidence" value="ECO:0007669"/>
    <property type="project" value="UniProtKB-KW"/>
</dbReference>
<evidence type="ECO:0000259" key="10">
    <source>
        <dbReference type="Pfam" id="PF02823"/>
    </source>
</evidence>
<gene>
    <name evidence="9 11" type="primary">atpC</name>
    <name evidence="11" type="ordered locus">BHWA1_01211</name>
</gene>
<dbReference type="HAMAP" id="MF_00530">
    <property type="entry name" value="ATP_synth_epsil_bac"/>
    <property type="match status" value="1"/>
</dbReference>
<dbReference type="GO" id="GO:0005886">
    <property type="term" value="C:plasma membrane"/>
    <property type="evidence" value="ECO:0007669"/>
    <property type="project" value="UniProtKB-SubCell"/>
</dbReference>
<evidence type="ECO:0000256" key="3">
    <source>
        <dbReference type="ARBA" id="ARBA00005712"/>
    </source>
</evidence>
<name>A0A3B6VDT6_BRAHW</name>
<dbReference type="InterPro" id="IPR020546">
    <property type="entry name" value="ATP_synth_F1_dsu/esu_N"/>
</dbReference>